<dbReference type="GO" id="GO:0008270">
    <property type="term" value="F:zinc ion binding"/>
    <property type="evidence" value="ECO:0007669"/>
    <property type="project" value="UniProtKB-KW"/>
</dbReference>
<dbReference type="CDD" id="cd00022">
    <property type="entry name" value="BIR"/>
    <property type="match status" value="1"/>
</dbReference>
<dbReference type="InterPro" id="IPR013083">
    <property type="entry name" value="Znf_RING/FYVE/PHD"/>
</dbReference>
<evidence type="ECO:0000256" key="5">
    <source>
        <dbReference type="SAM" id="MobiDB-lite"/>
    </source>
</evidence>
<dbReference type="Proteomes" id="UP000678393">
    <property type="component" value="Unassembled WGS sequence"/>
</dbReference>
<keyword evidence="8" id="KW-1185">Reference proteome</keyword>
<evidence type="ECO:0000259" key="6">
    <source>
        <dbReference type="PROSITE" id="PS50089"/>
    </source>
</evidence>
<protein>
    <recommendedName>
        <fullName evidence="6">RING-type domain-containing protein</fullName>
    </recommendedName>
</protein>
<dbReference type="InterPro" id="IPR050784">
    <property type="entry name" value="IAP"/>
</dbReference>
<name>A0A8S4A256_9EUPU</name>
<keyword evidence="3" id="KW-0862">Zinc</keyword>
<feature type="region of interest" description="Disordered" evidence="5">
    <location>
        <begin position="494"/>
        <end position="515"/>
    </location>
</feature>
<dbReference type="PANTHER" id="PTHR10044">
    <property type="entry name" value="INHIBITOR OF APOPTOSIS"/>
    <property type="match status" value="1"/>
</dbReference>
<dbReference type="PROSITE" id="PS50143">
    <property type="entry name" value="BIR_REPEAT_2"/>
    <property type="match status" value="2"/>
</dbReference>
<organism evidence="7 8">
    <name type="scientific">Candidula unifasciata</name>
    <dbReference type="NCBI Taxonomy" id="100452"/>
    <lineage>
        <taxon>Eukaryota</taxon>
        <taxon>Metazoa</taxon>
        <taxon>Spiralia</taxon>
        <taxon>Lophotrochozoa</taxon>
        <taxon>Mollusca</taxon>
        <taxon>Gastropoda</taxon>
        <taxon>Heterobranchia</taxon>
        <taxon>Euthyneura</taxon>
        <taxon>Panpulmonata</taxon>
        <taxon>Eupulmonata</taxon>
        <taxon>Stylommatophora</taxon>
        <taxon>Helicina</taxon>
        <taxon>Helicoidea</taxon>
        <taxon>Geomitridae</taxon>
        <taxon>Candidula</taxon>
    </lineage>
</organism>
<dbReference type="EMBL" id="CAJHNH020008461">
    <property type="protein sequence ID" value="CAG5135829.1"/>
    <property type="molecule type" value="Genomic_DNA"/>
</dbReference>
<evidence type="ECO:0000313" key="8">
    <source>
        <dbReference type="Proteomes" id="UP000678393"/>
    </source>
</evidence>
<dbReference type="Gene3D" id="3.30.40.10">
    <property type="entry name" value="Zinc/RING finger domain, C3HC4 (zinc finger)"/>
    <property type="match status" value="1"/>
</dbReference>
<feature type="compositionally biased region" description="Basic and acidic residues" evidence="5">
    <location>
        <begin position="533"/>
        <end position="545"/>
    </location>
</feature>
<evidence type="ECO:0000256" key="3">
    <source>
        <dbReference type="ARBA" id="ARBA00022833"/>
    </source>
</evidence>
<sequence>MESLCPNLEGSFGLRLLTKFDPVRHMPWRYVIQTFDQPSSEVPSNLYIFMNFEVFRLSSFDFRKFPKDDSIFVTNLAKSGFYFESETVKIVCFGCRHTFQGSRDCSQSSTNSSHSSLCPRHVFNKPIDQWIQDLPLDALTDYFIYNGSLTPYLEETPSSVGQSSSNLTPKNVLETKPILDSPQTSAMSYSSGYQSEDILFVEPERETHSDVQLLVTDSSCTNLLQFEYPSSINHSYSLPSNLNYISGVVVCEERPEPNGSHSVLTSAAKQPLLYKSKSSHNAEGTNEVAEEGAVGGILPLNLDAAAYPHFSIEAVRRKSFTDWSPQHTHRPEDLAVAGFFYAGYSDCVRCFYCGLGLKYWRPADIPAYQHAKYRPRCSFNILYKGQDYIDRVQQELRSEQEATNIVETQTAPQQSLGREQTTLTAQAAVDPQESDYLSSEAAQEALANGWTRDQVGQAVSHIVRVYGESCLGIELLTDILIHFNTSDELNQGLPCNSPASSHASEMNSSVSQVTTSYPSSAQLVDALASGENGQERPEGNHRTQEEATLVRTPHSEQPEVRVPDFRDILTSVEREHSLLEERVTCRVCKSRPVSCIYLPCGHVIACQECAESATHCVFCRKVIIGTANVFLA</sequence>
<evidence type="ECO:0000313" key="7">
    <source>
        <dbReference type="EMBL" id="CAG5135829.1"/>
    </source>
</evidence>
<dbReference type="PROSITE" id="PS50089">
    <property type="entry name" value="ZF_RING_2"/>
    <property type="match status" value="1"/>
</dbReference>
<dbReference type="Pfam" id="PF13920">
    <property type="entry name" value="zf-C3HC4_3"/>
    <property type="match status" value="1"/>
</dbReference>
<reference evidence="7" key="1">
    <citation type="submission" date="2021-04" db="EMBL/GenBank/DDBJ databases">
        <authorList>
            <consortium name="Molecular Ecology Group"/>
        </authorList>
    </citation>
    <scope>NUCLEOTIDE SEQUENCE</scope>
</reference>
<dbReference type="AlphaFoldDB" id="A0A8S4A256"/>
<keyword evidence="2 4" id="KW-0479">Metal-binding</keyword>
<evidence type="ECO:0000256" key="4">
    <source>
        <dbReference type="PROSITE-ProRule" id="PRU00175"/>
    </source>
</evidence>
<dbReference type="Pfam" id="PF00653">
    <property type="entry name" value="BIR"/>
    <property type="match status" value="2"/>
</dbReference>
<dbReference type="GO" id="GO:0005737">
    <property type="term" value="C:cytoplasm"/>
    <property type="evidence" value="ECO:0007669"/>
    <property type="project" value="TreeGrafter"/>
</dbReference>
<gene>
    <name evidence="7" type="ORF">CUNI_LOCUS21387</name>
</gene>
<dbReference type="InterPro" id="IPR001370">
    <property type="entry name" value="BIR_rpt"/>
</dbReference>
<evidence type="ECO:0000256" key="2">
    <source>
        <dbReference type="ARBA" id="ARBA00022771"/>
    </source>
</evidence>
<dbReference type="Gene3D" id="1.10.1170.10">
    <property type="entry name" value="Inhibitor Of Apoptosis Protein (2mihbC-IAP-1), Chain A"/>
    <property type="match status" value="2"/>
</dbReference>
<dbReference type="GO" id="GO:0005634">
    <property type="term" value="C:nucleus"/>
    <property type="evidence" value="ECO:0007669"/>
    <property type="project" value="TreeGrafter"/>
</dbReference>
<dbReference type="SUPFAM" id="SSF57924">
    <property type="entry name" value="Inhibitor of apoptosis (IAP) repeat"/>
    <property type="match status" value="2"/>
</dbReference>
<feature type="region of interest" description="Disordered" evidence="5">
    <location>
        <begin position="528"/>
        <end position="556"/>
    </location>
</feature>
<comment type="similarity">
    <text evidence="1">Belongs to the IAP family.</text>
</comment>
<proteinExistence type="inferred from homology"/>
<dbReference type="SMART" id="SM00238">
    <property type="entry name" value="BIR"/>
    <property type="match status" value="1"/>
</dbReference>
<evidence type="ECO:0000256" key="1">
    <source>
        <dbReference type="ARBA" id="ARBA00006672"/>
    </source>
</evidence>
<feature type="domain" description="RING-type" evidence="6">
    <location>
        <begin position="585"/>
        <end position="620"/>
    </location>
</feature>
<dbReference type="PANTHER" id="PTHR10044:SF139">
    <property type="entry name" value="DEATH-ASSOCIATED INHIBITOR OF APOPTOSIS 2"/>
    <property type="match status" value="1"/>
</dbReference>
<keyword evidence="2 4" id="KW-0863">Zinc-finger</keyword>
<comment type="caution">
    <text evidence="7">The sequence shown here is derived from an EMBL/GenBank/DDBJ whole genome shotgun (WGS) entry which is preliminary data.</text>
</comment>
<dbReference type="OrthoDB" id="1711136at2759"/>
<dbReference type="InterPro" id="IPR001841">
    <property type="entry name" value="Znf_RING"/>
</dbReference>
<accession>A0A8S4A256</accession>